<name>A0A642PW16_9BACE</name>
<dbReference type="EMBL" id="VVYV01000020">
    <property type="protein sequence ID" value="KAA5417689.1"/>
    <property type="molecule type" value="Genomic_DNA"/>
</dbReference>
<dbReference type="Gene3D" id="3.40.640.10">
    <property type="entry name" value="Type I PLP-dependent aspartate aminotransferase-like (Major domain)"/>
    <property type="match status" value="1"/>
</dbReference>
<evidence type="ECO:0000256" key="5">
    <source>
        <dbReference type="ARBA" id="ARBA00037974"/>
    </source>
</evidence>
<dbReference type="InterPro" id="IPR027619">
    <property type="entry name" value="C-S_lyase_PatB-like"/>
</dbReference>
<evidence type="ECO:0000256" key="1">
    <source>
        <dbReference type="ARBA" id="ARBA00001933"/>
    </source>
</evidence>
<gene>
    <name evidence="7" type="ORF">F2Y81_12765</name>
</gene>
<dbReference type="RefSeq" id="WP_007216276.1">
    <property type="nucleotide sequence ID" value="NZ_CP072251.1"/>
</dbReference>
<dbReference type="NCBIfam" id="TIGR04350">
    <property type="entry name" value="C_S_lyase_PatB"/>
    <property type="match status" value="1"/>
</dbReference>
<evidence type="ECO:0000256" key="3">
    <source>
        <dbReference type="ARBA" id="ARBA00022898"/>
    </source>
</evidence>
<dbReference type="AlphaFoldDB" id="A0A642PW16"/>
<keyword evidence="7" id="KW-0808">Transferase</keyword>
<dbReference type="InterPro" id="IPR015424">
    <property type="entry name" value="PyrdxlP-dep_Trfase"/>
</dbReference>
<dbReference type="Proteomes" id="UP000448877">
    <property type="component" value="Unassembled WGS sequence"/>
</dbReference>
<dbReference type="SUPFAM" id="SSF53383">
    <property type="entry name" value="PLP-dependent transferases"/>
    <property type="match status" value="1"/>
</dbReference>
<dbReference type="InterPro" id="IPR004839">
    <property type="entry name" value="Aminotransferase_I/II_large"/>
</dbReference>
<keyword evidence="4" id="KW-0456">Lyase</keyword>
<protein>
    <recommendedName>
        <fullName evidence="2">cysteine-S-conjugate beta-lyase</fullName>
        <ecNumber evidence="2">4.4.1.13</ecNumber>
    </recommendedName>
</protein>
<sequence>MKYNFDEIIPRRGTNSYKWDSANDADILPMWVADMDFRTAPAVTEALKKRVEHGIFGYVRVPDSYYHAVIHWFGRRHNWKIEREWIIYTTGVVPALSAVIKALTNLGDRVLVQTPVYNCFFSSIRNNGCEMISNPLIYEDNTYRIDFDDLEKKAADPKVKLLLLCNPHNPAGRVWSKQELIRIGEICLRNDVWVVSDEIHCELVFPGYTYTPFASLSEEFRMHSVTCTSPSKAFNLAGLQIANIISADADIRRKIDKAININEVCDVNPFGVEALIAAYNEGEEWLEELKSYLFANYQYLRNYFNEHLPDFPVLKLEGTYLVWVDCSVLKKPSEEIVTALLEKEKVWVNEGSMYGEDGDNFIRINIACPRQQLAKGLERLKYAFGQLS</sequence>
<reference evidence="7 8" key="1">
    <citation type="journal article" date="2019" name="Nat. Med.">
        <title>A library of human gut bacterial isolates paired with longitudinal multiomics data enables mechanistic microbiome research.</title>
        <authorList>
            <person name="Poyet M."/>
            <person name="Groussin M."/>
            <person name="Gibbons S.M."/>
            <person name="Avila-Pacheco J."/>
            <person name="Jiang X."/>
            <person name="Kearney S.M."/>
            <person name="Perrotta A.R."/>
            <person name="Berdy B."/>
            <person name="Zhao S."/>
            <person name="Lieberman T.D."/>
            <person name="Swanson P.K."/>
            <person name="Smith M."/>
            <person name="Roesemann S."/>
            <person name="Alexander J.E."/>
            <person name="Rich S.A."/>
            <person name="Livny J."/>
            <person name="Vlamakis H."/>
            <person name="Clish C."/>
            <person name="Bullock K."/>
            <person name="Deik A."/>
            <person name="Scott J."/>
            <person name="Pierce K.A."/>
            <person name="Xavier R.J."/>
            <person name="Alm E.J."/>
        </authorList>
    </citation>
    <scope>NUCLEOTIDE SEQUENCE [LARGE SCALE GENOMIC DNA]</scope>
    <source>
        <strain evidence="7 8">BIOML-A6</strain>
    </source>
</reference>
<keyword evidence="7" id="KW-0032">Aminotransferase</keyword>
<evidence type="ECO:0000256" key="2">
    <source>
        <dbReference type="ARBA" id="ARBA00012224"/>
    </source>
</evidence>
<keyword evidence="3" id="KW-0663">Pyridoxal phosphate</keyword>
<proteinExistence type="inferred from homology"/>
<dbReference type="PANTHER" id="PTHR43525">
    <property type="entry name" value="PROTEIN MALY"/>
    <property type="match status" value="1"/>
</dbReference>
<organism evidence="7 8">
    <name type="scientific">Bacteroides cellulosilyticus</name>
    <dbReference type="NCBI Taxonomy" id="246787"/>
    <lineage>
        <taxon>Bacteria</taxon>
        <taxon>Pseudomonadati</taxon>
        <taxon>Bacteroidota</taxon>
        <taxon>Bacteroidia</taxon>
        <taxon>Bacteroidales</taxon>
        <taxon>Bacteroidaceae</taxon>
        <taxon>Bacteroides</taxon>
    </lineage>
</organism>
<dbReference type="Pfam" id="PF00155">
    <property type="entry name" value="Aminotran_1_2"/>
    <property type="match status" value="1"/>
</dbReference>
<dbReference type="GO" id="GO:0047804">
    <property type="term" value="F:cysteine-S-conjugate beta-lyase activity"/>
    <property type="evidence" value="ECO:0007669"/>
    <property type="project" value="UniProtKB-EC"/>
</dbReference>
<dbReference type="CDD" id="cd00609">
    <property type="entry name" value="AAT_like"/>
    <property type="match status" value="1"/>
</dbReference>
<dbReference type="GO" id="GO:0030170">
    <property type="term" value="F:pyridoxal phosphate binding"/>
    <property type="evidence" value="ECO:0007669"/>
    <property type="project" value="InterPro"/>
</dbReference>
<dbReference type="Gene3D" id="3.90.1150.10">
    <property type="entry name" value="Aspartate Aminotransferase, domain 1"/>
    <property type="match status" value="1"/>
</dbReference>
<dbReference type="InterPro" id="IPR051798">
    <property type="entry name" value="Class-II_PLP-Dep_Aminotrans"/>
</dbReference>
<evidence type="ECO:0000259" key="6">
    <source>
        <dbReference type="Pfam" id="PF00155"/>
    </source>
</evidence>
<dbReference type="InterPro" id="IPR015422">
    <property type="entry name" value="PyrdxlP-dep_Trfase_small"/>
</dbReference>
<dbReference type="PANTHER" id="PTHR43525:SF1">
    <property type="entry name" value="PROTEIN MALY"/>
    <property type="match status" value="1"/>
</dbReference>
<evidence type="ECO:0000256" key="4">
    <source>
        <dbReference type="ARBA" id="ARBA00023239"/>
    </source>
</evidence>
<comment type="similarity">
    <text evidence="5">Belongs to the class-II pyridoxal-phosphate-dependent aminotransferase family. MalY/PatB cystathionine beta-lyase subfamily.</text>
</comment>
<evidence type="ECO:0000313" key="7">
    <source>
        <dbReference type="EMBL" id="KAA5417689.1"/>
    </source>
</evidence>
<dbReference type="GO" id="GO:0008483">
    <property type="term" value="F:transaminase activity"/>
    <property type="evidence" value="ECO:0007669"/>
    <property type="project" value="UniProtKB-KW"/>
</dbReference>
<comment type="caution">
    <text evidence="7">The sequence shown here is derived from an EMBL/GenBank/DDBJ whole genome shotgun (WGS) entry which is preliminary data.</text>
</comment>
<dbReference type="EC" id="4.4.1.13" evidence="2"/>
<evidence type="ECO:0000313" key="8">
    <source>
        <dbReference type="Proteomes" id="UP000448877"/>
    </source>
</evidence>
<feature type="domain" description="Aminotransferase class I/classII large" evidence="6">
    <location>
        <begin position="33"/>
        <end position="380"/>
    </location>
</feature>
<accession>A0A642PW16</accession>
<comment type="cofactor">
    <cofactor evidence="1">
        <name>pyridoxal 5'-phosphate</name>
        <dbReference type="ChEBI" id="CHEBI:597326"/>
    </cofactor>
</comment>
<dbReference type="GeneID" id="66309032"/>
<dbReference type="InterPro" id="IPR015421">
    <property type="entry name" value="PyrdxlP-dep_Trfase_major"/>
</dbReference>